<evidence type="ECO:0000256" key="1">
    <source>
        <dbReference type="ARBA" id="ARBA00001917"/>
    </source>
</evidence>
<dbReference type="Gene3D" id="3.20.20.70">
    <property type="entry name" value="Aldolase class I"/>
    <property type="match status" value="2"/>
</dbReference>
<dbReference type="InterPro" id="IPR001155">
    <property type="entry name" value="OxRdtase_FMN_N"/>
</dbReference>
<keyword evidence="8" id="KW-1185">Reference proteome</keyword>
<reference evidence="7 8" key="1">
    <citation type="submission" date="2009-11" db="EMBL/GenBank/DDBJ databases">
        <title>Annotation of Allomyces macrogynus ATCC 38327.</title>
        <authorList>
            <consortium name="The Broad Institute Genome Sequencing Platform"/>
            <person name="Russ C."/>
            <person name="Cuomo C."/>
            <person name="Burger G."/>
            <person name="Gray M.W."/>
            <person name="Holland P.W.H."/>
            <person name="King N."/>
            <person name="Lang F.B.F."/>
            <person name="Roger A.J."/>
            <person name="Ruiz-Trillo I."/>
            <person name="Young S.K."/>
            <person name="Zeng Q."/>
            <person name="Gargeya S."/>
            <person name="Fitzgerald M."/>
            <person name="Haas B."/>
            <person name="Abouelleil A."/>
            <person name="Alvarado L."/>
            <person name="Arachchi H.M."/>
            <person name="Berlin A."/>
            <person name="Chapman S.B."/>
            <person name="Gearin G."/>
            <person name="Goldberg J."/>
            <person name="Griggs A."/>
            <person name="Gujja S."/>
            <person name="Hansen M."/>
            <person name="Heiman D."/>
            <person name="Howarth C."/>
            <person name="Larimer J."/>
            <person name="Lui A."/>
            <person name="MacDonald P.J.P."/>
            <person name="McCowen C."/>
            <person name="Montmayeur A."/>
            <person name="Murphy C."/>
            <person name="Neiman D."/>
            <person name="Pearson M."/>
            <person name="Priest M."/>
            <person name="Roberts A."/>
            <person name="Saif S."/>
            <person name="Shea T."/>
            <person name="Sisk P."/>
            <person name="Stolte C."/>
            <person name="Sykes S."/>
            <person name="Wortman J."/>
            <person name="Nusbaum C."/>
            <person name="Birren B."/>
        </authorList>
    </citation>
    <scope>NUCLEOTIDE SEQUENCE [LARGE SCALE GENOMIC DNA]</scope>
    <source>
        <strain evidence="7 8">ATCC 38327</strain>
    </source>
</reference>
<keyword evidence="5" id="KW-0560">Oxidoreductase</keyword>
<keyword evidence="2" id="KW-0285">Flavoprotein</keyword>
<evidence type="ECO:0000313" key="7">
    <source>
        <dbReference type="EMBL" id="KNE65884.1"/>
    </source>
</evidence>
<reference evidence="8" key="2">
    <citation type="submission" date="2009-11" db="EMBL/GenBank/DDBJ databases">
        <title>The Genome Sequence of Allomyces macrogynus strain ATCC 38327.</title>
        <authorList>
            <consortium name="The Broad Institute Genome Sequencing Platform"/>
            <person name="Russ C."/>
            <person name="Cuomo C."/>
            <person name="Shea T."/>
            <person name="Young S.K."/>
            <person name="Zeng Q."/>
            <person name="Koehrsen M."/>
            <person name="Haas B."/>
            <person name="Borodovsky M."/>
            <person name="Guigo R."/>
            <person name="Alvarado L."/>
            <person name="Berlin A."/>
            <person name="Borenstein D."/>
            <person name="Chen Z."/>
            <person name="Engels R."/>
            <person name="Freedman E."/>
            <person name="Gellesch M."/>
            <person name="Goldberg J."/>
            <person name="Griggs A."/>
            <person name="Gujja S."/>
            <person name="Heiman D."/>
            <person name="Hepburn T."/>
            <person name="Howarth C."/>
            <person name="Jen D."/>
            <person name="Larson L."/>
            <person name="Lewis B."/>
            <person name="Mehta T."/>
            <person name="Park D."/>
            <person name="Pearson M."/>
            <person name="Roberts A."/>
            <person name="Saif S."/>
            <person name="Shenoy N."/>
            <person name="Sisk P."/>
            <person name="Stolte C."/>
            <person name="Sykes S."/>
            <person name="Walk T."/>
            <person name="White J."/>
            <person name="Yandava C."/>
            <person name="Burger G."/>
            <person name="Gray M.W."/>
            <person name="Holland P.W.H."/>
            <person name="King N."/>
            <person name="Lang F.B.F."/>
            <person name="Roger A.J."/>
            <person name="Ruiz-Trillo I."/>
            <person name="Lander E."/>
            <person name="Nusbaum C."/>
        </authorList>
    </citation>
    <scope>NUCLEOTIDE SEQUENCE [LARGE SCALE GENOMIC DNA]</scope>
    <source>
        <strain evidence="8">ATCC 38327</strain>
    </source>
</reference>
<dbReference type="EMBL" id="GG745348">
    <property type="protein sequence ID" value="KNE65884.1"/>
    <property type="molecule type" value="Genomic_DNA"/>
</dbReference>
<evidence type="ECO:0000313" key="8">
    <source>
        <dbReference type="Proteomes" id="UP000054350"/>
    </source>
</evidence>
<dbReference type="VEuPathDB" id="FungiDB:AMAG_09849"/>
<dbReference type="Pfam" id="PF00724">
    <property type="entry name" value="Oxidored_FMN"/>
    <property type="match status" value="1"/>
</dbReference>
<keyword evidence="3" id="KW-0288">FMN</keyword>
<evidence type="ECO:0000256" key="5">
    <source>
        <dbReference type="ARBA" id="ARBA00023002"/>
    </source>
</evidence>
<comment type="cofactor">
    <cofactor evidence="1">
        <name>FMN</name>
        <dbReference type="ChEBI" id="CHEBI:58210"/>
    </cofactor>
</comment>
<gene>
    <name evidence="7" type="ORF">AMAG_09849</name>
</gene>
<dbReference type="OMA" id="GYWPPRA"/>
<dbReference type="CDD" id="cd02932">
    <property type="entry name" value="OYE_YqiM_FMN"/>
    <property type="match status" value="1"/>
</dbReference>
<dbReference type="PANTHER" id="PTHR43303:SF4">
    <property type="entry name" value="NADPH DEHYDROGENASE C23G7.10C-RELATED"/>
    <property type="match status" value="1"/>
</dbReference>
<name>A0A0L0SU66_ALLM3</name>
<keyword evidence="4" id="KW-0521">NADP</keyword>
<protein>
    <recommendedName>
        <fullName evidence="6">NADH:flavin oxidoreductase/NADH oxidase N-terminal domain-containing protein</fullName>
    </recommendedName>
</protein>
<dbReference type="eggNOG" id="KOG0134">
    <property type="taxonomic scope" value="Eukaryota"/>
</dbReference>
<evidence type="ECO:0000256" key="2">
    <source>
        <dbReference type="ARBA" id="ARBA00022630"/>
    </source>
</evidence>
<dbReference type="GO" id="GO:0003959">
    <property type="term" value="F:NADPH dehydrogenase activity"/>
    <property type="evidence" value="ECO:0007669"/>
    <property type="project" value="InterPro"/>
</dbReference>
<dbReference type="InterPro" id="IPR044152">
    <property type="entry name" value="YqjM-like"/>
</dbReference>
<dbReference type="GO" id="GO:0010181">
    <property type="term" value="F:FMN binding"/>
    <property type="evidence" value="ECO:0007669"/>
    <property type="project" value="InterPro"/>
</dbReference>
<sequence length="357" mass="39231">MTVNDAPAQQYFVQQHAAPGAAHDPITAPALFQPLTIRGVTFANRIQVSPMCMFSAHPTERHRNPTSHLVHIAPLKRISDFVHYHDGKLGIQLAHAGRKACMYAPFVPDLGRGLVPESDGGWPNAVVAPSPVQWDESMAMPHELSVDEIKDLVQAFADAAARCEKAGFDVVEIHGAHGYLIHQFLSPVSNARTDTYGGSLENRARFLMEIVQAVRAVWPAEKPVFLRLSCTDWVADSSWDIDEVIEVAKMVAPLGVDVLDCSTGGNHPKQKIPVGPLYQVPFAQRVKKAVQDLKVVAVGLITTAQEANKVVEEGKADAVMLAREFLRDGWVYRAAHELGVEVAFIDQYRAGKRRPNM</sequence>
<dbReference type="InterPro" id="IPR013785">
    <property type="entry name" value="Aldolase_TIM"/>
</dbReference>
<dbReference type="STRING" id="578462.A0A0L0SU66"/>
<organism evidence="7 8">
    <name type="scientific">Allomyces macrogynus (strain ATCC 38327)</name>
    <name type="common">Allomyces javanicus var. macrogynus</name>
    <dbReference type="NCBI Taxonomy" id="578462"/>
    <lineage>
        <taxon>Eukaryota</taxon>
        <taxon>Fungi</taxon>
        <taxon>Fungi incertae sedis</taxon>
        <taxon>Blastocladiomycota</taxon>
        <taxon>Blastocladiomycetes</taxon>
        <taxon>Blastocladiales</taxon>
        <taxon>Blastocladiaceae</taxon>
        <taxon>Allomyces</taxon>
    </lineage>
</organism>
<proteinExistence type="predicted"/>
<dbReference type="Proteomes" id="UP000054350">
    <property type="component" value="Unassembled WGS sequence"/>
</dbReference>
<dbReference type="SUPFAM" id="SSF51395">
    <property type="entry name" value="FMN-linked oxidoreductases"/>
    <property type="match status" value="1"/>
</dbReference>
<dbReference type="AlphaFoldDB" id="A0A0L0SU66"/>
<evidence type="ECO:0000256" key="4">
    <source>
        <dbReference type="ARBA" id="ARBA00022857"/>
    </source>
</evidence>
<dbReference type="OrthoDB" id="72788at2759"/>
<accession>A0A0L0SU66</accession>
<evidence type="ECO:0000259" key="6">
    <source>
        <dbReference type="Pfam" id="PF00724"/>
    </source>
</evidence>
<dbReference type="PANTHER" id="PTHR43303">
    <property type="entry name" value="NADPH DEHYDROGENASE C23G7.10C-RELATED"/>
    <property type="match status" value="1"/>
</dbReference>
<dbReference type="GO" id="GO:0050661">
    <property type="term" value="F:NADP binding"/>
    <property type="evidence" value="ECO:0007669"/>
    <property type="project" value="InterPro"/>
</dbReference>
<feature type="domain" description="NADH:flavin oxidoreductase/NADH oxidase N-terminal" evidence="6">
    <location>
        <begin position="71"/>
        <end position="337"/>
    </location>
</feature>
<evidence type="ECO:0000256" key="3">
    <source>
        <dbReference type="ARBA" id="ARBA00022643"/>
    </source>
</evidence>